<proteinExistence type="predicted"/>
<feature type="compositionally biased region" description="Polar residues" evidence="7">
    <location>
        <begin position="423"/>
        <end position="435"/>
    </location>
</feature>
<dbReference type="AlphaFoldDB" id="A0A7R9MC66"/>
<comment type="subcellular location">
    <subcellularLocation>
        <location evidence="1">Nucleus</location>
    </subcellularLocation>
</comment>
<keyword evidence="5" id="KW-0804">Transcription</keyword>
<name>A0A7R9MC66_9ACAR</name>
<keyword evidence="4" id="KW-0175">Coiled coil</keyword>
<evidence type="ECO:0000256" key="4">
    <source>
        <dbReference type="ARBA" id="ARBA00023054"/>
    </source>
</evidence>
<feature type="region of interest" description="Disordered" evidence="7">
    <location>
        <begin position="814"/>
        <end position="838"/>
    </location>
</feature>
<dbReference type="OrthoDB" id="6407164at2759"/>
<dbReference type="PROSITE" id="PS50917">
    <property type="entry name" value="SPOC"/>
    <property type="match status" value="1"/>
</dbReference>
<dbReference type="InterPro" id="IPR016194">
    <property type="entry name" value="SPOC-like_C_dom_sf"/>
</dbReference>
<evidence type="ECO:0000256" key="3">
    <source>
        <dbReference type="ARBA" id="ARBA00023015"/>
    </source>
</evidence>
<dbReference type="Proteomes" id="UP000728032">
    <property type="component" value="Unassembled WGS sequence"/>
</dbReference>
<evidence type="ECO:0000256" key="6">
    <source>
        <dbReference type="ARBA" id="ARBA00023242"/>
    </source>
</evidence>
<feature type="region of interest" description="Disordered" evidence="7">
    <location>
        <begin position="332"/>
        <end position="379"/>
    </location>
</feature>
<dbReference type="InterPro" id="IPR010912">
    <property type="entry name" value="SPOC_met"/>
</dbReference>
<dbReference type="EMBL" id="CAJPVJ010010790">
    <property type="protein sequence ID" value="CAG2173417.1"/>
    <property type="molecule type" value="Genomic_DNA"/>
</dbReference>
<feature type="region of interest" description="Disordered" evidence="7">
    <location>
        <begin position="1"/>
        <end position="69"/>
    </location>
</feature>
<evidence type="ECO:0000259" key="8">
    <source>
        <dbReference type="PROSITE" id="PS50917"/>
    </source>
</evidence>
<dbReference type="EMBL" id="OC925615">
    <property type="protein sequence ID" value="CAD7656230.1"/>
    <property type="molecule type" value="Genomic_DNA"/>
</dbReference>
<keyword evidence="3" id="KW-0805">Transcription regulation</keyword>
<feature type="domain" description="SPOC" evidence="8">
    <location>
        <begin position="993"/>
        <end position="1160"/>
    </location>
</feature>
<feature type="compositionally biased region" description="Low complexity" evidence="7">
    <location>
        <begin position="338"/>
        <end position="354"/>
    </location>
</feature>
<keyword evidence="2" id="KW-0694">RNA-binding</keyword>
<dbReference type="GO" id="GO:0003723">
    <property type="term" value="F:RNA binding"/>
    <property type="evidence" value="ECO:0007669"/>
    <property type="project" value="UniProtKB-KW"/>
</dbReference>
<dbReference type="GO" id="GO:0005634">
    <property type="term" value="C:nucleus"/>
    <property type="evidence" value="ECO:0007669"/>
    <property type="project" value="UniProtKB-SubCell"/>
</dbReference>
<keyword evidence="10" id="KW-1185">Reference proteome</keyword>
<feature type="compositionally biased region" description="Basic and acidic residues" evidence="7">
    <location>
        <begin position="103"/>
        <end position="116"/>
    </location>
</feature>
<feature type="region of interest" description="Disordered" evidence="7">
    <location>
        <begin position="665"/>
        <end position="716"/>
    </location>
</feature>
<feature type="compositionally biased region" description="Polar residues" evidence="7">
    <location>
        <begin position="850"/>
        <end position="859"/>
    </location>
</feature>
<dbReference type="SUPFAM" id="SSF100939">
    <property type="entry name" value="SPOC domain-like"/>
    <property type="match status" value="1"/>
</dbReference>
<evidence type="ECO:0000256" key="2">
    <source>
        <dbReference type="ARBA" id="ARBA00022884"/>
    </source>
</evidence>
<evidence type="ECO:0000256" key="7">
    <source>
        <dbReference type="SAM" id="MobiDB-lite"/>
    </source>
</evidence>
<keyword evidence="6" id="KW-0539">Nucleus</keyword>
<feature type="non-terminal residue" evidence="9">
    <location>
        <position position="1"/>
    </location>
</feature>
<feature type="region of interest" description="Disordered" evidence="7">
    <location>
        <begin position="850"/>
        <end position="885"/>
    </location>
</feature>
<gene>
    <name evidence="9" type="ORF">ONB1V03_LOCUS12870</name>
</gene>
<protein>
    <recommendedName>
        <fullName evidence="8">SPOC domain-containing protein</fullName>
    </recommendedName>
</protein>
<evidence type="ECO:0000256" key="1">
    <source>
        <dbReference type="ARBA" id="ARBA00004123"/>
    </source>
</evidence>
<organism evidence="9">
    <name type="scientific">Oppiella nova</name>
    <dbReference type="NCBI Taxonomy" id="334625"/>
    <lineage>
        <taxon>Eukaryota</taxon>
        <taxon>Metazoa</taxon>
        <taxon>Ecdysozoa</taxon>
        <taxon>Arthropoda</taxon>
        <taxon>Chelicerata</taxon>
        <taxon>Arachnida</taxon>
        <taxon>Acari</taxon>
        <taxon>Acariformes</taxon>
        <taxon>Sarcoptiformes</taxon>
        <taxon>Oribatida</taxon>
        <taxon>Brachypylina</taxon>
        <taxon>Oppioidea</taxon>
        <taxon>Oppiidae</taxon>
        <taxon>Oppiella</taxon>
    </lineage>
</organism>
<feature type="compositionally biased region" description="Polar residues" evidence="7">
    <location>
        <begin position="11"/>
        <end position="61"/>
    </location>
</feature>
<feature type="region of interest" description="Disordered" evidence="7">
    <location>
        <begin position="953"/>
        <end position="990"/>
    </location>
</feature>
<feature type="compositionally biased region" description="Pro residues" evidence="7">
    <location>
        <begin position="961"/>
        <end position="977"/>
    </location>
</feature>
<feature type="compositionally biased region" description="Basic and acidic residues" evidence="7">
    <location>
        <begin position="522"/>
        <end position="545"/>
    </location>
</feature>
<accession>A0A7R9MC66</accession>
<evidence type="ECO:0000256" key="5">
    <source>
        <dbReference type="ARBA" id="ARBA00023163"/>
    </source>
</evidence>
<feature type="region of interest" description="Disordered" evidence="7">
    <location>
        <begin position="398"/>
        <end position="466"/>
    </location>
</feature>
<dbReference type="FunFam" id="2.40.290.10:FF:000002">
    <property type="entry name" value="Spen family transcriptional repressor"/>
    <property type="match status" value="1"/>
</dbReference>
<dbReference type="Pfam" id="PF07744">
    <property type="entry name" value="SPOC"/>
    <property type="match status" value="1"/>
</dbReference>
<feature type="region of interest" description="Disordered" evidence="7">
    <location>
        <begin position="82"/>
        <end position="134"/>
    </location>
</feature>
<dbReference type="Gene3D" id="2.40.290.10">
    <property type="match status" value="1"/>
</dbReference>
<reference evidence="9" key="1">
    <citation type="submission" date="2020-11" db="EMBL/GenBank/DDBJ databases">
        <authorList>
            <person name="Tran Van P."/>
        </authorList>
    </citation>
    <scope>NUCLEOTIDE SEQUENCE</scope>
</reference>
<feature type="region of interest" description="Disordered" evidence="7">
    <location>
        <begin position="522"/>
        <end position="574"/>
    </location>
</feature>
<feature type="compositionally biased region" description="Basic and acidic residues" evidence="7">
    <location>
        <begin position="446"/>
        <end position="458"/>
    </location>
</feature>
<feature type="compositionally biased region" description="Basic and acidic residues" evidence="7">
    <location>
        <begin position="666"/>
        <end position="705"/>
    </location>
</feature>
<dbReference type="CDD" id="cd21543">
    <property type="entry name" value="SPOC_SHARP"/>
    <property type="match status" value="1"/>
</dbReference>
<sequence length="1160" mass="125517">SKNGGLRSYRITRSSTRGSITADSENSNDNSNTGSVVAVSQPTAPSDTTHDPQAQTPQRRTLTALPQLPVLKVELPKIGITAGKAGDQRKRSDDSTGTTVSADDNKHAAKDSDKSETTPAATVPLEGEDSRASPAVLLDPVTGLLEPVPHKKAFEHTAVIQAIKPQQHTSAATITTTSPLITGTTAGAVCQPSVSAVATNATTQPIGTGVITTPTMAPIPSVITSASIQDIPNISERIHGSTTAVKLKTGKPFNLPEVIDKQPVITSVSTATTSPSATIVPITPTTPAAIVTTPKDHMTSTITSAPIPPHPQPITITPKYPPPVGQPLAPIAQPMPSQWPQNLVAQQQQQQSRQFPAPTPHPSVLTQHQHRPPIPSITGYHESKQQKLPIDIIPGLQSTQSAVPQPPPAHSKLTLEPKAVPSMPTSVVTSHSSADSPLISPPIQHSKHDSSSARRDSLPGKPSAKYATAPGIQIAGYPTPAHEASAAHIQASSNRGVIEEMLQNNGHLLQQHQKEQLLASIHREQQREQHSRERSLTPAGHHESQALRSASQTPTSSAEGLIPPHMAGLHLRAPPSQSPALMGLNAAHLGLMPNDLQALMNEQMRQQMNQQMSQQMMFMHNNPYQGLPTDIRARQEAQGLVRAAMNMPPRFVYPSTNFQMPLTGADAKERERQQQQEERERQTMREKAVVVSARDKQQKDRESGRDSVSARMSQQEEVDFKASYQRAAEAEIKRQVESALSAMQPPPPLAPLRIPPGIPFPPGIRQFAPHMLSPHDRYTDSPAIVHAYAPGRPQSSHQLPPQLRAEELKQQEALRRSPVVKGMDDRSKYQSQPPPGVVADFSALHRQQLTSPSPHQYSMHSPGGALSYRKETTRSPMPPPSADPMDALRKQMMAQYQSQQNQVKDMQPSPSAMALNISQQMAAAGAHLQLPPHMAANEGLMRRSAVAGMHPIQQLGSEPPIHGPPPPAHAISQPPPHHQQSGPQHATAPQHGDSALLQRYPVMWQGLFALKNDQAAVQMHYVSGNSRIARDSLPPLTEGGVSPLKIAQRMRLEPQQLEGLSRKIQSLEEHCILLALPCGRDHMDVLQQSNNLKTGFITYLQSKHAAGIVNTNAPGSQEPAYVIHIFPTCEFSHENLVRIAPDLLHSLQEISHLLVVIATV</sequence>
<dbReference type="InterPro" id="IPR012921">
    <property type="entry name" value="SPOC_C"/>
</dbReference>
<evidence type="ECO:0000313" key="10">
    <source>
        <dbReference type="Proteomes" id="UP000728032"/>
    </source>
</evidence>
<feature type="compositionally biased region" description="Polar residues" evidence="7">
    <location>
        <begin position="546"/>
        <end position="558"/>
    </location>
</feature>
<evidence type="ECO:0000313" key="9">
    <source>
        <dbReference type="EMBL" id="CAD7656230.1"/>
    </source>
</evidence>